<evidence type="ECO:0000256" key="6">
    <source>
        <dbReference type="SAM" id="MobiDB-lite"/>
    </source>
</evidence>
<evidence type="ECO:0000259" key="7">
    <source>
        <dbReference type="Pfam" id="PF07669"/>
    </source>
</evidence>
<evidence type="ECO:0000256" key="3">
    <source>
        <dbReference type="ARBA" id="ARBA00022679"/>
    </source>
</evidence>
<dbReference type="InterPro" id="IPR029063">
    <property type="entry name" value="SAM-dependent_MTases_sf"/>
</dbReference>
<dbReference type="Proteomes" id="UP001332243">
    <property type="component" value="Unassembled WGS sequence"/>
</dbReference>
<evidence type="ECO:0000256" key="4">
    <source>
        <dbReference type="ARBA" id="ARBA00022691"/>
    </source>
</evidence>
<comment type="catalytic activity">
    <reaction evidence="5">
        <text>a 2'-deoxyadenosine in DNA + S-adenosyl-L-methionine = an N(6)-methyl-2'-deoxyadenosine in DNA + S-adenosyl-L-homocysteine + H(+)</text>
        <dbReference type="Rhea" id="RHEA:15197"/>
        <dbReference type="Rhea" id="RHEA-COMP:12418"/>
        <dbReference type="Rhea" id="RHEA-COMP:12419"/>
        <dbReference type="ChEBI" id="CHEBI:15378"/>
        <dbReference type="ChEBI" id="CHEBI:57856"/>
        <dbReference type="ChEBI" id="CHEBI:59789"/>
        <dbReference type="ChEBI" id="CHEBI:90615"/>
        <dbReference type="ChEBI" id="CHEBI:90616"/>
        <dbReference type="EC" id="2.1.1.72"/>
    </reaction>
</comment>
<feature type="domain" description="Type II methyltransferase M.TaqI-like" evidence="7">
    <location>
        <begin position="541"/>
        <end position="787"/>
    </location>
</feature>
<feature type="region of interest" description="Disordered" evidence="6">
    <location>
        <begin position="1311"/>
        <end position="1330"/>
    </location>
</feature>
<dbReference type="PANTHER" id="PTHR33841">
    <property type="entry name" value="DNA METHYLTRANSFERASE YEEA-RELATED"/>
    <property type="match status" value="1"/>
</dbReference>
<dbReference type="Gene3D" id="3.40.50.150">
    <property type="entry name" value="Vaccinia Virus protein VP39"/>
    <property type="match status" value="2"/>
</dbReference>
<dbReference type="EMBL" id="JAZGQK010000019">
    <property type="protein sequence ID" value="MEE6261182.1"/>
    <property type="molecule type" value="Genomic_DNA"/>
</dbReference>
<keyword evidence="2 8" id="KW-0489">Methyltransferase</keyword>
<name>A0ABU7RXF7_9ACTN</name>
<dbReference type="PRINTS" id="PR00507">
    <property type="entry name" value="N12N6MTFRASE"/>
</dbReference>
<dbReference type="SUPFAM" id="SSF53335">
    <property type="entry name" value="S-adenosyl-L-methionine-dependent methyltransferases"/>
    <property type="match status" value="1"/>
</dbReference>
<evidence type="ECO:0000313" key="8">
    <source>
        <dbReference type="EMBL" id="MEE6261182.1"/>
    </source>
</evidence>
<proteinExistence type="predicted"/>
<evidence type="ECO:0000256" key="1">
    <source>
        <dbReference type="ARBA" id="ARBA00011900"/>
    </source>
</evidence>
<dbReference type="InterPro" id="IPR011639">
    <property type="entry name" value="MethylTrfase_TaqI-like_dom"/>
</dbReference>
<keyword evidence="9" id="KW-1185">Reference proteome</keyword>
<evidence type="ECO:0000256" key="2">
    <source>
        <dbReference type="ARBA" id="ARBA00022603"/>
    </source>
</evidence>
<comment type="caution">
    <text evidence="8">The sequence shown here is derived from an EMBL/GenBank/DDBJ whole genome shotgun (WGS) entry which is preliminary data.</text>
</comment>
<organism evidence="8 9">
    <name type="scientific">Plantactinospora sonchi</name>
    <dbReference type="NCBI Taxonomy" id="1544735"/>
    <lineage>
        <taxon>Bacteria</taxon>
        <taxon>Bacillati</taxon>
        <taxon>Actinomycetota</taxon>
        <taxon>Actinomycetes</taxon>
        <taxon>Micromonosporales</taxon>
        <taxon>Micromonosporaceae</taxon>
        <taxon>Plantactinospora</taxon>
    </lineage>
</organism>
<protein>
    <recommendedName>
        <fullName evidence="1">site-specific DNA-methyltransferase (adenine-specific)</fullName>
        <ecNumber evidence="1">2.1.1.72</ecNumber>
    </recommendedName>
</protein>
<dbReference type="Pfam" id="PF07669">
    <property type="entry name" value="Eco57I"/>
    <property type="match status" value="1"/>
</dbReference>
<dbReference type="InterPro" id="IPR050953">
    <property type="entry name" value="N4_N6_ade-DNA_methylase"/>
</dbReference>
<dbReference type="GO" id="GO:0032259">
    <property type="term" value="P:methylation"/>
    <property type="evidence" value="ECO:0007669"/>
    <property type="project" value="UniProtKB-KW"/>
</dbReference>
<gene>
    <name evidence="8" type="ORF">V1633_22125</name>
</gene>
<sequence length="1330" mass="148931">MQVVGGLLPAGMLQRIVDADPDLPASDPVSYGLQSGESVRRYANRAFAYLKEEWREFAKLRARDGGTASLRVTRDRWLMVLLRELGYEQPDPTPSGITVDDTPFLVGHVWQKTVPLHLLRWGTDLDRRTPGMPGAAGSAPHSLVQRLLNRSDQHLWAVLTNGQKLRLLRDSASLVGSAYVEFDLEAIFEGDLFPDFVVLYRVAHASRLRSADADTGPTSCVLEQWRAYGAKQGERALEQLRDGVEVALEMLGTGFLDHPDNTELRAAIEQTLSLEDYQRSLMRLVYRLLFWFVAEDREVLLDPAASPDAVRRYDTYFSARRLRELALRRRHSGHGDLWEAVQLVFRLLGEESGHPGLAVPGIGGLYEPGPLDAPLAKARLTNTALLRAVEALAILPQRKGAGRQRVDFRHLGAEELGSVYESLLELHPRWDPAARHFHAERLGGSERKTTGSYYTPSSLVECLLDSALDPLLDEATALPTRQERITALLDLTVCDPACGSGHFLIAAARRIAKRLAAEETDELEPTPDAVRSALRRVVGRCIYGVDINEMAAELAKVSLWLEAMEPGRPLGFLDANIRVGNSLLGVTPKLLKEGIPDAAYVALTGDDRSVVNALKKQNAKERAGQTDLFGSSGVEIGNASLAAEVKDIVYAEPRSLRDVHVQARRAQKLERDRQHARLVADTWCAAFVQSKTEATRTIAITQRVLEGVDRGERTLLVAGVEATVENLSRQYQFFHWHIEFPHIFRVPNYGPADNSTGWRGGFSCLLGNPPWEKIEFKEEEFFAGRDASIAKAANASARKKAIRELAGSSEPGAQELYREYLAGLTHVERVSHLIKSSERYPLTGAGRLNTYAAFAETARVILATRGQLGMVLPTGIATDANTQDFFKDLVVNRKLVSLYDFENEERVFKGVHNQFRFLLLSVGGTDRRIEQISLAFRARQADQIARRAYSLTPDEITLINPNTGTCPVFLSRRDAEIVLKIYRRVPILWQEGDRPVNDWALSFRQGLFNMATDSGAFWVREQLEDAGWIRDGNSFVRANDRMLPLFEAKMFHHFDHRYSTYEGATREQLNKGTLPRVTDAAHGNPSGCAEPRYWISESAVLERLGDLRKRGWLLGWRDITTAANERTFISTVIPRSAVGHTIPLAISAVDPRRIASLQANLSTFCLDYVVRQKLSGTHLTYAYTKQFPVIPPSRYDERVPWLQEFRSLESWINARVLELSYTAHDLNPYARDLGDNGAPFSWHPARRGLMRAELDAAYFHLYGVERGDVDYIMDSFKVVREKDEKDHGEYRTKRLVLECYDAMAAAVQTGQSYETPLNPRPGDGPRNLAG</sequence>
<keyword evidence="4" id="KW-0949">S-adenosyl-L-methionine</keyword>
<dbReference type="GO" id="GO:0008168">
    <property type="term" value="F:methyltransferase activity"/>
    <property type="evidence" value="ECO:0007669"/>
    <property type="project" value="UniProtKB-KW"/>
</dbReference>
<keyword evidence="3" id="KW-0808">Transferase</keyword>
<accession>A0ABU7RXF7</accession>
<evidence type="ECO:0000256" key="5">
    <source>
        <dbReference type="ARBA" id="ARBA00047942"/>
    </source>
</evidence>
<reference evidence="8 9" key="1">
    <citation type="submission" date="2024-01" db="EMBL/GenBank/DDBJ databases">
        <title>Genome insights into Plantactinospora sonchi sp. nov.</title>
        <authorList>
            <person name="Wang L."/>
        </authorList>
    </citation>
    <scope>NUCLEOTIDE SEQUENCE [LARGE SCALE GENOMIC DNA]</scope>
    <source>
        <strain evidence="8 9">NEAU-QY2</strain>
    </source>
</reference>
<dbReference type="EC" id="2.1.1.72" evidence="1"/>
<evidence type="ECO:0000313" key="9">
    <source>
        <dbReference type="Proteomes" id="UP001332243"/>
    </source>
</evidence>
<dbReference type="RefSeq" id="WP_331216294.1">
    <property type="nucleotide sequence ID" value="NZ_JAZGQK010000019.1"/>
</dbReference>
<dbReference type="PANTHER" id="PTHR33841:SF1">
    <property type="entry name" value="DNA METHYLTRANSFERASE A"/>
    <property type="match status" value="1"/>
</dbReference>